<accession>J9FA82</accession>
<protein>
    <submittedName>
        <fullName evidence="1">Uncharacterized protein</fullName>
    </submittedName>
</protein>
<name>J9FA82_9ZZZZ</name>
<evidence type="ECO:0000313" key="1">
    <source>
        <dbReference type="EMBL" id="EJW91816.1"/>
    </source>
</evidence>
<sequence length="68" mass="7724">MVSGRAGSRSWSKKVAESQGNCAAASRGYSDSCPRPHKKPCIFRRVRRLRSIRSVAMLRVRLLGRMQY</sequence>
<dbReference type="AlphaFoldDB" id="J9FA82"/>
<organism evidence="1">
    <name type="scientific">gut metagenome</name>
    <dbReference type="NCBI Taxonomy" id="749906"/>
    <lineage>
        <taxon>unclassified sequences</taxon>
        <taxon>metagenomes</taxon>
        <taxon>organismal metagenomes</taxon>
    </lineage>
</organism>
<dbReference type="EMBL" id="AMCI01007935">
    <property type="protein sequence ID" value="EJW91816.1"/>
    <property type="molecule type" value="Genomic_DNA"/>
</dbReference>
<comment type="caution">
    <text evidence="1">The sequence shown here is derived from an EMBL/GenBank/DDBJ whole genome shotgun (WGS) entry which is preliminary data.</text>
</comment>
<proteinExistence type="predicted"/>
<reference evidence="1" key="1">
    <citation type="journal article" date="2012" name="PLoS ONE">
        <title>Gene sets for utilization of primary and secondary nutrition supplies in the distal gut of endangered iberian lynx.</title>
        <authorList>
            <person name="Alcaide M."/>
            <person name="Messina E."/>
            <person name="Richter M."/>
            <person name="Bargiela R."/>
            <person name="Peplies J."/>
            <person name="Huws S.A."/>
            <person name="Newbold C.J."/>
            <person name="Golyshin P.N."/>
            <person name="Simon M.A."/>
            <person name="Lopez G."/>
            <person name="Yakimov M.M."/>
            <person name="Ferrer M."/>
        </authorList>
    </citation>
    <scope>NUCLEOTIDE SEQUENCE</scope>
</reference>
<gene>
    <name evidence="1" type="ORF">EVA_20077</name>
</gene>